<sequence>MSSLSPPPVPMELHAVNRRKLCDSLRPHLSSSDRPLDGFVLLQGGEEKNRYCTDHAELFRQESYFAYLFGVREPDFYGAIDIGSGKSILFIPRLPDDYAVWLGEIKPLSHFKETYMVDMVYYVDEIIQVLSEQFKGSGKPLLYLLHGLNTDSGNLSKPASFEGIEKFETDLTTLHPILAECRVIKSSLELQLLQFANDISSEAHVEVCYDFLSIFFLLNYLFPFPNAMLREMNKLLTMFFSIHLKVMRKVTPGMKEYQMESMFLHHTYMYGGCRHCSYTCICATGDNRPKEPGLKSLRTARDLLEGMVITVEPGCYFIKALLIPAMENAKTSKFFNRETIERFKNIGGVRIESDLVVTANGCKNMTNVPRETWEIEAVMAGGSWPPVTTGNNTTK</sequence>
<dbReference type="InterPro" id="IPR052433">
    <property type="entry name" value="X-Pro_dipept-like"/>
</dbReference>
<keyword evidence="3" id="KW-0645">Protease</keyword>
<evidence type="ECO:0000256" key="13">
    <source>
        <dbReference type="ARBA" id="ARBA00044284"/>
    </source>
</evidence>
<evidence type="ECO:0000256" key="3">
    <source>
        <dbReference type="ARBA" id="ARBA00022670"/>
    </source>
</evidence>
<evidence type="ECO:0000256" key="11">
    <source>
        <dbReference type="ARBA" id="ARBA00044141"/>
    </source>
</evidence>
<evidence type="ECO:0000313" key="17">
    <source>
        <dbReference type="EMBL" id="KAF2540564.1"/>
    </source>
</evidence>
<evidence type="ECO:0000256" key="5">
    <source>
        <dbReference type="ARBA" id="ARBA00022801"/>
    </source>
</evidence>
<reference evidence="17" key="1">
    <citation type="submission" date="2019-12" db="EMBL/GenBank/DDBJ databases">
        <title>Genome sequencing and annotation of Brassica cretica.</title>
        <authorList>
            <person name="Studholme D.J."/>
            <person name="Sarris P.F."/>
        </authorList>
    </citation>
    <scope>NUCLEOTIDE SEQUENCE</scope>
    <source>
        <strain evidence="17">PFS-001/15</strain>
        <tissue evidence="17">Leaf</tissue>
    </source>
</reference>
<keyword evidence="6" id="KW-0224">Dipeptidase</keyword>
<keyword evidence="8" id="KW-0464">Manganese</keyword>
<keyword evidence="7" id="KW-0482">Metalloprotease</keyword>
<dbReference type="InterPro" id="IPR007865">
    <property type="entry name" value="Aminopep_P_N"/>
</dbReference>
<organism evidence="17 18">
    <name type="scientific">Brassica cretica</name>
    <name type="common">Mustard</name>
    <dbReference type="NCBI Taxonomy" id="69181"/>
    <lineage>
        <taxon>Eukaryota</taxon>
        <taxon>Viridiplantae</taxon>
        <taxon>Streptophyta</taxon>
        <taxon>Embryophyta</taxon>
        <taxon>Tracheophyta</taxon>
        <taxon>Spermatophyta</taxon>
        <taxon>Magnoliopsida</taxon>
        <taxon>eudicotyledons</taxon>
        <taxon>Gunneridae</taxon>
        <taxon>Pentapetalae</taxon>
        <taxon>rosids</taxon>
        <taxon>malvids</taxon>
        <taxon>Brassicales</taxon>
        <taxon>Brassicaceae</taxon>
        <taxon>Brassiceae</taxon>
        <taxon>Brassica</taxon>
    </lineage>
</organism>
<evidence type="ECO:0000259" key="16">
    <source>
        <dbReference type="SMART" id="SM01011"/>
    </source>
</evidence>
<dbReference type="GO" id="GO:0006508">
    <property type="term" value="P:proteolysis"/>
    <property type="evidence" value="ECO:0007669"/>
    <property type="project" value="UniProtKB-KW"/>
</dbReference>
<dbReference type="PANTHER" id="PTHR48480">
    <property type="match status" value="1"/>
</dbReference>
<comment type="cofactor">
    <cofactor evidence="1">
        <name>Mn(2+)</name>
        <dbReference type="ChEBI" id="CHEBI:29035"/>
    </cofactor>
</comment>
<dbReference type="Pfam" id="PF00557">
    <property type="entry name" value="Peptidase_M24"/>
    <property type="match status" value="1"/>
</dbReference>
<dbReference type="InterPro" id="IPR000994">
    <property type="entry name" value="Pept_M24"/>
</dbReference>
<dbReference type="Pfam" id="PF05195">
    <property type="entry name" value="AMP_N"/>
    <property type="match status" value="1"/>
</dbReference>
<feature type="domain" description="Aminopeptidase P N-terminal" evidence="16">
    <location>
        <begin position="9"/>
        <end position="153"/>
    </location>
</feature>
<evidence type="ECO:0000256" key="8">
    <source>
        <dbReference type="ARBA" id="ARBA00023211"/>
    </source>
</evidence>
<dbReference type="Gene3D" id="3.40.350.10">
    <property type="entry name" value="Creatinase/prolidase N-terminal domain"/>
    <property type="match status" value="1"/>
</dbReference>
<gene>
    <name evidence="17" type="ORF">F2Q68_00029270</name>
</gene>
<dbReference type="GO" id="GO:0030145">
    <property type="term" value="F:manganese ion binding"/>
    <property type="evidence" value="ECO:0007669"/>
    <property type="project" value="InterPro"/>
</dbReference>
<evidence type="ECO:0000256" key="6">
    <source>
        <dbReference type="ARBA" id="ARBA00022997"/>
    </source>
</evidence>
<keyword evidence="4" id="KW-0479">Metal-binding</keyword>
<comment type="catalytic activity">
    <reaction evidence="15">
        <text>Xaa-L-Pro dipeptide + H2O = an L-alpha-amino acid + L-proline</text>
        <dbReference type="Rhea" id="RHEA:76407"/>
        <dbReference type="ChEBI" id="CHEBI:15377"/>
        <dbReference type="ChEBI" id="CHEBI:59869"/>
        <dbReference type="ChEBI" id="CHEBI:60039"/>
        <dbReference type="ChEBI" id="CHEBI:195196"/>
        <dbReference type="EC" id="3.4.13.9"/>
    </reaction>
</comment>
<dbReference type="GO" id="GO:0070006">
    <property type="term" value="F:metalloaminopeptidase activity"/>
    <property type="evidence" value="ECO:0007669"/>
    <property type="project" value="InterPro"/>
</dbReference>
<dbReference type="AlphaFoldDB" id="A0A8S9G5I6"/>
<evidence type="ECO:0000256" key="9">
    <source>
        <dbReference type="ARBA" id="ARBA00043990"/>
    </source>
</evidence>
<comment type="subunit">
    <text evidence="2">Homodimer.</text>
</comment>
<evidence type="ECO:0000313" key="18">
    <source>
        <dbReference type="Proteomes" id="UP000712281"/>
    </source>
</evidence>
<dbReference type="GO" id="GO:0102009">
    <property type="term" value="F:proline dipeptidase activity"/>
    <property type="evidence" value="ECO:0007669"/>
    <property type="project" value="UniProtKB-EC"/>
</dbReference>
<protein>
    <recommendedName>
        <fullName evidence="11">Xaa-Pro dipeptidase</fullName>
        <ecNumber evidence="10">3.4.13.9</ecNumber>
    </recommendedName>
    <alternativeName>
        <fullName evidence="14">Imidodipeptidase</fullName>
    </alternativeName>
    <alternativeName>
        <fullName evidence="12">Peptidase D</fullName>
    </alternativeName>
    <alternativeName>
        <fullName evidence="13">Proline dipeptidase</fullName>
    </alternativeName>
</protein>
<dbReference type="EC" id="3.4.13.9" evidence="10"/>
<dbReference type="EMBL" id="QGKW02002005">
    <property type="protein sequence ID" value="KAF2540564.1"/>
    <property type="molecule type" value="Genomic_DNA"/>
</dbReference>
<evidence type="ECO:0000256" key="15">
    <source>
        <dbReference type="ARBA" id="ARBA00048994"/>
    </source>
</evidence>
<evidence type="ECO:0000256" key="7">
    <source>
        <dbReference type="ARBA" id="ARBA00023049"/>
    </source>
</evidence>
<comment type="similarity">
    <text evidence="9">Belongs to the peptidase M24B family. Eukaryotic-type prolidase subfamily.</text>
</comment>
<dbReference type="Proteomes" id="UP000712281">
    <property type="component" value="Unassembled WGS sequence"/>
</dbReference>
<dbReference type="PANTHER" id="PTHR48480:SF2">
    <property type="entry name" value="PEPTIDASE D"/>
    <property type="match status" value="1"/>
</dbReference>
<evidence type="ECO:0000256" key="10">
    <source>
        <dbReference type="ARBA" id="ARBA00044051"/>
    </source>
</evidence>
<comment type="caution">
    <text evidence="17">The sequence shown here is derived from an EMBL/GenBank/DDBJ whole genome shotgun (WGS) entry which is preliminary data.</text>
</comment>
<dbReference type="InterPro" id="IPR029149">
    <property type="entry name" value="Creatin/AminoP/Spt16_N"/>
</dbReference>
<dbReference type="SMART" id="SM01011">
    <property type="entry name" value="AMP_N"/>
    <property type="match status" value="1"/>
</dbReference>
<dbReference type="SUPFAM" id="SSF53092">
    <property type="entry name" value="Creatinase/prolidase N-terminal domain"/>
    <property type="match status" value="1"/>
</dbReference>
<evidence type="ECO:0000256" key="14">
    <source>
        <dbReference type="ARBA" id="ARBA00044351"/>
    </source>
</evidence>
<keyword evidence="5" id="KW-0378">Hydrolase</keyword>
<accession>A0A8S9G5I6</accession>
<evidence type="ECO:0000256" key="4">
    <source>
        <dbReference type="ARBA" id="ARBA00022723"/>
    </source>
</evidence>
<proteinExistence type="inferred from homology"/>
<dbReference type="SUPFAM" id="SSF55920">
    <property type="entry name" value="Creatinase/aminopeptidase"/>
    <property type="match status" value="1"/>
</dbReference>
<evidence type="ECO:0000256" key="2">
    <source>
        <dbReference type="ARBA" id="ARBA00011738"/>
    </source>
</evidence>
<dbReference type="InterPro" id="IPR036005">
    <property type="entry name" value="Creatinase/aminopeptidase-like"/>
</dbReference>
<dbReference type="Gene3D" id="3.90.230.10">
    <property type="entry name" value="Creatinase/methionine aminopeptidase superfamily"/>
    <property type="match status" value="2"/>
</dbReference>
<evidence type="ECO:0000256" key="1">
    <source>
        <dbReference type="ARBA" id="ARBA00001936"/>
    </source>
</evidence>
<name>A0A8S9G5I6_BRACR</name>
<evidence type="ECO:0000256" key="12">
    <source>
        <dbReference type="ARBA" id="ARBA00044252"/>
    </source>
</evidence>